<name>N1ML52_9SPHN</name>
<comment type="caution">
    <text evidence="1">The sequence shown here is derived from an EMBL/GenBank/DDBJ whole genome shotgun (WGS) entry which is preliminary data.</text>
</comment>
<evidence type="ECO:0000313" key="1">
    <source>
        <dbReference type="EMBL" id="CCW17479.1"/>
    </source>
</evidence>
<keyword evidence="2" id="KW-1185">Reference proteome</keyword>
<organism evidence="1 2">
    <name type="scientific">Sphingobium indicum BiD32</name>
    <dbReference type="NCBI Taxonomy" id="1301087"/>
    <lineage>
        <taxon>Bacteria</taxon>
        <taxon>Pseudomonadati</taxon>
        <taxon>Pseudomonadota</taxon>
        <taxon>Alphaproteobacteria</taxon>
        <taxon>Sphingomonadales</taxon>
        <taxon>Sphingomonadaceae</taxon>
        <taxon>Sphingobium</taxon>
    </lineage>
</organism>
<sequence length="41" mass="4546">MPTYVTPDLIRGLAFFARRKAGCRVKPGMTKGGMAMNDQCR</sequence>
<evidence type="ECO:0000313" key="2">
    <source>
        <dbReference type="Proteomes" id="UP000013201"/>
    </source>
</evidence>
<dbReference type="EMBL" id="CAVK010000081">
    <property type="protein sequence ID" value="CCW17479.1"/>
    <property type="molecule type" value="Genomic_DNA"/>
</dbReference>
<dbReference type="AlphaFoldDB" id="N1ML52"/>
<proteinExistence type="predicted"/>
<gene>
    <name evidence="1" type="ORF">EBBID32_18190</name>
</gene>
<reference evidence="2" key="2">
    <citation type="submission" date="2013-04" db="EMBL/GenBank/DDBJ databases">
        <title>Bisphenol A degrading Sphingobium sp. strain BiD32.</title>
        <authorList>
            <person name="Nielsen J.L."/>
            <person name="Zhou N.A."/>
            <person name="Kjeldal H."/>
        </authorList>
    </citation>
    <scope>NUCLEOTIDE SEQUENCE [LARGE SCALE GENOMIC DNA]</scope>
    <source>
        <strain evidence="2">BiD32</strain>
    </source>
</reference>
<protein>
    <submittedName>
        <fullName evidence="1">Uncharacterized protein</fullName>
    </submittedName>
</protein>
<reference evidence="1 2" key="1">
    <citation type="submission" date="2013-03" db="EMBL/GenBank/DDBJ databases">
        <authorList>
            <person name="Le V."/>
        </authorList>
    </citation>
    <scope>NUCLEOTIDE SEQUENCE [LARGE SCALE GENOMIC DNA]</scope>
    <source>
        <strain evidence="1 2">BiD32</strain>
    </source>
</reference>
<dbReference type="Proteomes" id="UP000013201">
    <property type="component" value="Unassembled WGS sequence"/>
</dbReference>
<accession>N1ML52</accession>